<feature type="region of interest" description="Disordered" evidence="7">
    <location>
        <begin position="1"/>
        <end position="26"/>
    </location>
</feature>
<dbReference type="GO" id="GO:0008168">
    <property type="term" value="F:methyltransferase activity"/>
    <property type="evidence" value="ECO:0007669"/>
    <property type="project" value="UniProtKB-KW"/>
</dbReference>
<sequence length="344" mass="39438">MYNSHSNRYSSPPLIPHGDEAVQNTTDDAASSKLSSCNYGYFRDDFLHFFVKQPTRRAPLINRGYFARVAAIRKSVNEFLNCFPQDSSSLSLQIVNIGAGLDTMFFWISSQRSDIRFYEIDFAEVIARKAAIILRNESLWSQISNKKDDLAVVSNQIRGQNFRMVAADLRRIDEMDVELRNSGFDSTLPTLFVCECVLVYMAPTYSDKVIKWASSAVKAPSAFIVYEQTNPTDPFGRTMVENLEARGCPLLGLHKYPTITSQIERYKQLGWKNCIATDMNDMYDKFIDQTERQRIEKLEIFDELEEWRLIQAHYILIVACGNAAEGANYPYSLESFSKMFTLKK</sequence>
<keyword evidence="9" id="KW-1185">Reference proteome</keyword>
<dbReference type="InterPro" id="IPR029063">
    <property type="entry name" value="SAM-dependent_MTases_sf"/>
</dbReference>
<dbReference type="GO" id="GO:0032259">
    <property type="term" value="P:methylation"/>
    <property type="evidence" value="ECO:0007669"/>
    <property type="project" value="UniProtKB-KW"/>
</dbReference>
<dbReference type="Proteomes" id="UP000823046">
    <property type="component" value="Unassembled WGS sequence"/>
</dbReference>
<dbReference type="PANTHER" id="PTHR13600:SF21">
    <property type="entry name" value="LEUCINE CARBOXYL METHYLTRANSFERASE 1"/>
    <property type="match status" value="1"/>
</dbReference>
<dbReference type="EC" id="2.1.1.233" evidence="6"/>
<comment type="function">
    <text evidence="6">Methylates the carboxyl group of the C-terminal leucine residue of protein phosphatase 2A catalytic subunits to form alpha-leucine ester residues.</text>
</comment>
<protein>
    <recommendedName>
        <fullName evidence="6">Leucine carboxyl methyltransferase 1</fullName>
        <ecNumber evidence="6">2.1.1.233</ecNumber>
    </recommendedName>
</protein>
<evidence type="ECO:0000256" key="5">
    <source>
        <dbReference type="ARBA" id="ARBA00022691"/>
    </source>
</evidence>
<dbReference type="SUPFAM" id="SSF53335">
    <property type="entry name" value="S-adenosyl-L-methionine-dependent methyltransferases"/>
    <property type="match status" value="1"/>
</dbReference>
<evidence type="ECO:0000256" key="2">
    <source>
        <dbReference type="ARBA" id="ARBA00010703"/>
    </source>
</evidence>
<evidence type="ECO:0000313" key="9">
    <source>
        <dbReference type="Proteomes" id="UP000823046"/>
    </source>
</evidence>
<name>A0ABQ7JAE1_9APIC</name>
<dbReference type="PIRSF" id="PIRSF016305">
    <property type="entry name" value="LCM_mtfrase"/>
    <property type="match status" value="1"/>
</dbReference>
<comment type="caution">
    <text evidence="8">The sequence shown here is derived from an EMBL/GenBank/DDBJ whole genome shotgun (WGS) entry which is preliminary data.</text>
</comment>
<evidence type="ECO:0000256" key="1">
    <source>
        <dbReference type="ARBA" id="ARBA00000724"/>
    </source>
</evidence>
<dbReference type="Pfam" id="PF04072">
    <property type="entry name" value="LCM"/>
    <property type="match status" value="1"/>
</dbReference>
<comment type="similarity">
    <text evidence="2 6">Belongs to the methyltransferase superfamily. LCMT family.</text>
</comment>
<evidence type="ECO:0000256" key="6">
    <source>
        <dbReference type="PIRNR" id="PIRNR016305"/>
    </source>
</evidence>
<evidence type="ECO:0000313" key="8">
    <source>
        <dbReference type="EMBL" id="KAF8820908.1"/>
    </source>
</evidence>
<evidence type="ECO:0000256" key="4">
    <source>
        <dbReference type="ARBA" id="ARBA00022679"/>
    </source>
</evidence>
<dbReference type="PANTHER" id="PTHR13600">
    <property type="entry name" value="LEUCINE CARBOXYL METHYLTRANSFERASE"/>
    <property type="match status" value="1"/>
</dbReference>
<dbReference type="Gene3D" id="3.40.50.150">
    <property type="entry name" value="Vaccinia Virus protein VP39"/>
    <property type="match status" value="1"/>
</dbReference>
<gene>
    <name evidence="8" type="ORF">IE077_002676</name>
</gene>
<evidence type="ECO:0000256" key="7">
    <source>
        <dbReference type="SAM" id="MobiDB-lite"/>
    </source>
</evidence>
<keyword evidence="3 6" id="KW-0489">Methyltransferase</keyword>
<dbReference type="InterPro" id="IPR016651">
    <property type="entry name" value="LCMT1"/>
</dbReference>
<dbReference type="InterPro" id="IPR007213">
    <property type="entry name" value="Ppm1/Ppm2/Tcmp"/>
</dbReference>
<dbReference type="EMBL" id="JADAQX010000273">
    <property type="protein sequence ID" value="KAF8820908.1"/>
    <property type="molecule type" value="Genomic_DNA"/>
</dbReference>
<proteinExistence type="inferred from homology"/>
<accession>A0ABQ7JAE1</accession>
<comment type="catalytic activity">
    <reaction evidence="1 6">
        <text>[phosphatase 2A protein]-C-terminal L-leucine + S-adenosyl-L-methionine = [phosphatase 2A protein]-C-terminal L-leucine methyl ester + S-adenosyl-L-homocysteine</text>
        <dbReference type="Rhea" id="RHEA:48544"/>
        <dbReference type="Rhea" id="RHEA-COMP:12134"/>
        <dbReference type="Rhea" id="RHEA-COMP:12135"/>
        <dbReference type="ChEBI" id="CHEBI:57856"/>
        <dbReference type="ChEBI" id="CHEBI:59789"/>
        <dbReference type="ChEBI" id="CHEBI:90516"/>
        <dbReference type="ChEBI" id="CHEBI:90517"/>
        <dbReference type="EC" id="2.1.1.233"/>
    </reaction>
</comment>
<feature type="compositionally biased region" description="Polar residues" evidence="7">
    <location>
        <begin position="1"/>
        <end position="10"/>
    </location>
</feature>
<keyword evidence="5 6" id="KW-0949">S-adenosyl-L-methionine</keyword>
<keyword evidence="4 6" id="KW-0808">Transferase</keyword>
<reference evidence="8 9" key="1">
    <citation type="journal article" date="2020" name="bioRxiv">
        <title>Metabolic contributions of an alphaproteobacterial endosymbiont in the apicomplexan Cardiosporidium cionae.</title>
        <authorList>
            <person name="Hunter E.S."/>
            <person name="Paight C.J."/>
            <person name="Lane C.E."/>
        </authorList>
    </citation>
    <scope>NUCLEOTIDE SEQUENCE [LARGE SCALE GENOMIC DNA]</scope>
    <source>
        <strain evidence="8">ESH_2018</strain>
    </source>
</reference>
<evidence type="ECO:0000256" key="3">
    <source>
        <dbReference type="ARBA" id="ARBA00022603"/>
    </source>
</evidence>
<organism evidence="8 9">
    <name type="scientific">Cardiosporidium cionae</name>
    <dbReference type="NCBI Taxonomy" id="476202"/>
    <lineage>
        <taxon>Eukaryota</taxon>
        <taxon>Sar</taxon>
        <taxon>Alveolata</taxon>
        <taxon>Apicomplexa</taxon>
        <taxon>Aconoidasida</taxon>
        <taxon>Nephromycida</taxon>
        <taxon>Cardiosporidium</taxon>
    </lineage>
</organism>